<dbReference type="CDD" id="cd00207">
    <property type="entry name" value="fer2"/>
    <property type="match status" value="1"/>
</dbReference>
<dbReference type="CDD" id="cd06185">
    <property type="entry name" value="PDR_like"/>
    <property type="match status" value="1"/>
</dbReference>
<evidence type="ECO:0000256" key="3">
    <source>
        <dbReference type="ARBA" id="ARBA00022723"/>
    </source>
</evidence>
<dbReference type="InterPro" id="IPR006058">
    <property type="entry name" value="2Fe2S_fd_BS"/>
</dbReference>
<dbReference type="SUPFAM" id="SSF52343">
    <property type="entry name" value="Ferredoxin reductase-like, C-terminal NADP-linked domain"/>
    <property type="match status" value="1"/>
</dbReference>
<evidence type="ECO:0000256" key="1">
    <source>
        <dbReference type="ARBA" id="ARBA00022630"/>
    </source>
</evidence>
<evidence type="ECO:0000256" key="4">
    <source>
        <dbReference type="ARBA" id="ARBA00023002"/>
    </source>
</evidence>
<organism evidence="9 10">
    <name type="scientific">Candidatus Pantoea multigeneris</name>
    <dbReference type="NCBI Taxonomy" id="2608357"/>
    <lineage>
        <taxon>Bacteria</taxon>
        <taxon>Pseudomonadati</taxon>
        <taxon>Pseudomonadota</taxon>
        <taxon>Gammaproteobacteria</taxon>
        <taxon>Enterobacterales</taxon>
        <taxon>Erwiniaceae</taxon>
        <taxon>Pantoea</taxon>
    </lineage>
</organism>
<keyword evidence="1" id="KW-0285">Flavoprotein</keyword>
<evidence type="ECO:0000259" key="8">
    <source>
        <dbReference type="PROSITE" id="PS51384"/>
    </source>
</evidence>
<name>A0ABX0RD39_9GAMM</name>
<dbReference type="PANTHER" id="PTHR47354:SF1">
    <property type="entry name" value="CARNITINE MONOOXYGENASE REDUCTASE SUBUNIT"/>
    <property type="match status" value="1"/>
</dbReference>
<evidence type="ECO:0000256" key="2">
    <source>
        <dbReference type="ARBA" id="ARBA00022714"/>
    </source>
</evidence>
<dbReference type="PROSITE" id="PS51085">
    <property type="entry name" value="2FE2S_FER_2"/>
    <property type="match status" value="1"/>
</dbReference>
<sequence length="317" mass="34620">MQTLRVRVEGMWCQGRHNLAVTLASIDGVSLPAWTPGAHIDVHLGNGMVRQYSLTGSARDAQHYMICVAKESASRGGSRFIHEKLRPGDELSISPPRNLFPLLETPKTILLAAGIGITPLYAMADQLRANGQPCELHYYVRERQDIAFAEALHQHNCTFWCSSEGYSPRQHSVESLMHPQPLARIYLCGPAGFMARMQEIALAYGWQPEQICSEAFAPVPSVATASGDNVFHVMLTSTGQRWPVPADSTIAQVLQAQGVAVPLSCEMGLCGACLTPVKQGEVDHRDTVQSEAEKCASQQMIALCCSRSHSPELVIDL</sequence>
<proteinExistence type="predicted"/>
<keyword evidence="3" id="KW-0479">Metal-binding</keyword>
<gene>
    <name evidence="9" type="ORF">F3J40_11515</name>
</gene>
<comment type="caution">
    <text evidence="9">The sequence shown here is derived from an EMBL/GenBank/DDBJ whole genome shotgun (WGS) entry which is preliminary data.</text>
</comment>
<dbReference type="PANTHER" id="PTHR47354">
    <property type="entry name" value="NADH OXIDOREDUCTASE HCR"/>
    <property type="match status" value="1"/>
</dbReference>
<dbReference type="EMBL" id="VWXF01000004">
    <property type="protein sequence ID" value="NIF22226.1"/>
    <property type="molecule type" value="Genomic_DNA"/>
</dbReference>
<evidence type="ECO:0000259" key="7">
    <source>
        <dbReference type="PROSITE" id="PS51085"/>
    </source>
</evidence>
<protein>
    <submittedName>
        <fullName evidence="9">Oxidoreductase</fullName>
    </submittedName>
</protein>
<accession>A0ABX0RD39</accession>
<dbReference type="Gene3D" id="3.40.50.80">
    <property type="entry name" value="Nucleotide-binding domain of ferredoxin-NADP reductase (FNR) module"/>
    <property type="match status" value="1"/>
</dbReference>
<dbReference type="Pfam" id="PF00111">
    <property type="entry name" value="Fer2"/>
    <property type="match status" value="1"/>
</dbReference>
<keyword evidence="4" id="KW-0560">Oxidoreductase</keyword>
<dbReference type="InterPro" id="IPR036010">
    <property type="entry name" value="2Fe-2S_ferredoxin-like_sf"/>
</dbReference>
<dbReference type="InterPro" id="IPR017927">
    <property type="entry name" value="FAD-bd_FR_type"/>
</dbReference>
<dbReference type="InterPro" id="IPR001041">
    <property type="entry name" value="2Fe-2S_ferredoxin-type"/>
</dbReference>
<dbReference type="InterPro" id="IPR050415">
    <property type="entry name" value="MRET"/>
</dbReference>
<keyword evidence="2" id="KW-0001">2Fe-2S</keyword>
<dbReference type="Proteomes" id="UP001515683">
    <property type="component" value="Unassembled WGS sequence"/>
</dbReference>
<dbReference type="RefSeq" id="WP_167014739.1">
    <property type="nucleotide sequence ID" value="NZ_VWXF01000004.1"/>
</dbReference>
<evidence type="ECO:0000256" key="5">
    <source>
        <dbReference type="ARBA" id="ARBA00023004"/>
    </source>
</evidence>
<keyword evidence="6" id="KW-0411">Iron-sulfur</keyword>
<dbReference type="PROSITE" id="PS51384">
    <property type="entry name" value="FAD_FR"/>
    <property type="match status" value="1"/>
</dbReference>
<dbReference type="PROSITE" id="PS00197">
    <property type="entry name" value="2FE2S_FER_1"/>
    <property type="match status" value="1"/>
</dbReference>
<keyword evidence="5" id="KW-0408">Iron</keyword>
<dbReference type="Gene3D" id="2.40.30.10">
    <property type="entry name" value="Translation factors"/>
    <property type="match status" value="1"/>
</dbReference>
<dbReference type="PRINTS" id="PR00409">
    <property type="entry name" value="PHDIOXRDTASE"/>
</dbReference>
<feature type="domain" description="FAD-binding FR-type" evidence="8">
    <location>
        <begin position="1"/>
        <end position="103"/>
    </location>
</feature>
<dbReference type="InterPro" id="IPR001433">
    <property type="entry name" value="OxRdtase_FAD/NAD-bd"/>
</dbReference>
<dbReference type="SUPFAM" id="SSF63380">
    <property type="entry name" value="Riboflavin synthase domain-like"/>
    <property type="match status" value="1"/>
</dbReference>
<dbReference type="InterPro" id="IPR017938">
    <property type="entry name" value="Riboflavin_synthase-like_b-brl"/>
</dbReference>
<reference evidence="9 10" key="1">
    <citation type="journal article" date="2019" name="bioRxiv">
        <title>Bacteria contribute to plant secondary compound degradation in a generalist herbivore system.</title>
        <authorList>
            <person name="Francoeur C.B."/>
            <person name="Khadempour L."/>
            <person name="Moreira-Soto R.D."/>
            <person name="Gotting K."/>
            <person name="Book A.J."/>
            <person name="Pinto-Tomas A.A."/>
            <person name="Keefover-Ring K."/>
            <person name="Currie C.R."/>
        </authorList>
    </citation>
    <scope>NUCLEOTIDE SEQUENCE [LARGE SCALE GENOMIC DNA]</scope>
    <source>
        <strain evidence="9">Acro-835</strain>
    </source>
</reference>
<keyword evidence="10" id="KW-1185">Reference proteome</keyword>
<evidence type="ECO:0000256" key="6">
    <source>
        <dbReference type="ARBA" id="ARBA00023014"/>
    </source>
</evidence>
<evidence type="ECO:0000313" key="9">
    <source>
        <dbReference type="EMBL" id="NIF22226.1"/>
    </source>
</evidence>
<evidence type="ECO:0000313" key="10">
    <source>
        <dbReference type="Proteomes" id="UP001515683"/>
    </source>
</evidence>
<dbReference type="Gene3D" id="3.10.20.30">
    <property type="match status" value="1"/>
</dbReference>
<dbReference type="Pfam" id="PF00175">
    <property type="entry name" value="NAD_binding_1"/>
    <property type="match status" value="1"/>
</dbReference>
<dbReference type="SUPFAM" id="SSF54292">
    <property type="entry name" value="2Fe-2S ferredoxin-like"/>
    <property type="match status" value="1"/>
</dbReference>
<dbReference type="InterPro" id="IPR039261">
    <property type="entry name" value="FNR_nucleotide-bd"/>
</dbReference>
<feature type="domain" description="2Fe-2S ferredoxin-type" evidence="7">
    <location>
        <begin position="231"/>
        <end position="317"/>
    </location>
</feature>
<dbReference type="InterPro" id="IPR012675">
    <property type="entry name" value="Beta-grasp_dom_sf"/>
</dbReference>